<evidence type="ECO:0000313" key="2">
    <source>
        <dbReference type="Proteomes" id="UP000363661"/>
    </source>
</evidence>
<dbReference type="AlphaFoldDB" id="A0A564UF05"/>
<accession>A0A564UF05</accession>
<gene>
    <name evidence="1" type="ORF">RTSSTS7063_02384</name>
</gene>
<dbReference type="InterPro" id="IPR008792">
    <property type="entry name" value="PQQD"/>
</dbReference>
<dbReference type="InterPro" id="IPR041881">
    <property type="entry name" value="PqqD_sf"/>
</dbReference>
<keyword evidence="2" id="KW-1185">Reference proteome</keyword>
<reference evidence="1 2" key="1">
    <citation type="submission" date="2019-07" db="EMBL/GenBank/DDBJ databases">
        <authorList>
            <person name="Hibberd C M."/>
            <person name="Gehrig L. J."/>
            <person name="Chang H.-W."/>
            <person name="Venkatesh S."/>
        </authorList>
    </citation>
    <scope>NUCLEOTIDE SEQUENCE [LARGE SCALE GENOMIC DNA]</scope>
    <source>
        <strain evidence="1">Ruminococcus_torques_SSTS_Bg7063</strain>
    </source>
</reference>
<name>A0A564UF05_9FIRM</name>
<proteinExistence type="predicted"/>
<sequence>MKIKEGFVLREIAGKAVVIAVGEASKTFHGMINLNSAGKDIWQGVADGLNEDEIAKRLTEIYEVDLETAKEDTHRLVQKMYEAGVVEG</sequence>
<dbReference type="Pfam" id="PF05402">
    <property type="entry name" value="PqqD"/>
    <property type="match status" value="1"/>
</dbReference>
<organism evidence="1 2">
    <name type="scientific">[Ruminococcus] torques</name>
    <dbReference type="NCBI Taxonomy" id="33039"/>
    <lineage>
        <taxon>Bacteria</taxon>
        <taxon>Bacillati</taxon>
        <taxon>Bacillota</taxon>
        <taxon>Clostridia</taxon>
        <taxon>Lachnospirales</taxon>
        <taxon>Lachnospiraceae</taxon>
        <taxon>Mediterraneibacter</taxon>
    </lineage>
</organism>
<dbReference type="RefSeq" id="WP_144367640.1">
    <property type="nucleotide sequence ID" value="NZ_CABHNA010000079.1"/>
</dbReference>
<dbReference type="EMBL" id="CABHNA010000079">
    <property type="protein sequence ID" value="VUX18093.1"/>
    <property type="molecule type" value="Genomic_DNA"/>
</dbReference>
<dbReference type="Gene3D" id="1.10.10.1150">
    <property type="entry name" value="Coenzyme PQQ synthesis protein D (PqqD)"/>
    <property type="match status" value="1"/>
</dbReference>
<dbReference type="Proteomes" id="UP000363661">
    <property type="component" value="Unassembled WGS sequence"/>
</dbReference>
<evidence type="ECO:0000313" key="1">
    <source>
        <dbReference type="EMBL" id="VUX18093.1"/>
    </source>
</evidence>
<protein>
    <recommendedName>
        <fullName evidence="3">PqqD family protein</fullName>
    </recommendedName>
</protein>
<evidence type="ECO:0008006" key="3">
    <source>
        <dbReference type="Google" id="ProtNLM"/>
    </source>
</evidence>